<sequence length="451" mass="47802">MRSRLTLLATGLVIVALLVAGAVMVLVLHGVLLNKADAANSARANEIVAALADSDPAQLDESLFNTDQTVDIIQILDSTGHVIRSSRRHPGGGLGEPLKPGDEVIVDGAAAAPSDAEYRATRIGTRTVGSRAVVVEVGTAEAGINTLVLLVAALCAAIFPIIMIAMAALTYFFVGRALSPVELIRRRVAEISDADLAERVPVPATRDEIETLARTMNAMLTRLESAQSTQRRFVGDASHELNSPLTSIYGLLDLADQTDEPIDVDTVRTLLLPEATRMRRLVADLALLARADERGTPLRRGDVDLAALVAAAGDRLEATTDFDVRVDTVPATVHGDPGQLTRVLRNLTDNASRYVHHRLTVTMTATATDVVVSVSDDGPGVPEAERGRVFDRFVRLDDARDRSTGGSGLGLAIVAEIIAAHDGAVGVDSGPDGGARFWFRLPLAPADNPRP</sequence>
<dbReference type="GO" id="GO:0000155">
    <property type="term" value="F:phosphorelay sensor kinase activity"/>
    <property type="evidence" value="ECO:0007669"/>
    <property type="project" value="InterPro"/>
</dbReference>
<dbReference type="SMART" id="SM00387">
    <property type="entry name" value="HATPase_c"/>
    <property type="match status" value="1"/>
</dbReference>
<evidence type="ECO:0000259" key="12">
    <source>
        <dbReference type="PROSITE" id="PS50109"/>
    </source>
</evidence>
<dbReference type="SMART" id="SM00304">
    <property type="entry name" value="HAMP"/>
    <property type="match status" value="1"/>
</dbReference>
<dbReference type="InterPro" id="IPR004358">
    <property type="entry name" value="Sig_transdc_His_kin-like_C"/>
</dbReference>
<keyword evidence="10 11" id="KW-0472">Membrane</keyword>
<dbReference type="EMBL" id="CP011853">
    <property type="protein sequence ID" value="ALG83533.1"/>
    <property type="molecule type" value="Genomic_DNA"/>
</dbReference>
<dbReference type="PANTHER" id="PTHR45436">
    <property type="entry name" value="SENSOR HISTIDINE KINASE YKOH"/>
    <property type="match status" value="1"/>
</dbReference>
<dbReference type="SUPFAM" id="SSF158472">
    <property type="entry name" value="HAMP domain-like"/>
    <property type="match status" value="1"/>
</dbReference>
<keyword evidence="15" id="KW-1185">Reference proteome</keyword>
<dbReference type="EC" id="2.7.13.3" evidence="3"/>
<evidence type="ECO:0000256" key="11">
    <source>
        <dbReference type="SAM" id="Phobius"/>
    </source>
</evidence>
<dbReference type="GO" id="GO:0005886">
    <property type="term" value="C:plasma membrane"/>
    <property type="evidence" value="ECO:0007669"/>
    <property type="project" value="UniProtKB-SubCell"/>
</dbReference>
<dbReference type="InterPro" id="IPR036890">
    <property type="entry name" value="HATPase_C_sf"/>
</dbReference>
<feature type="domain" description="HAMP" evidence="13">
    <location>
        <begin position="175"/>
        <end position="228"/>
    </location>
</feature>
<dbReference type="PANTHER" id="PTHR45436:SF5">
    <property type="entry name" value="SENSOR HISTIDINE KINASE TRCS"/>
    <property type="match status" value="1"/>
</dbReference>
<dbReference type="STRING" id="1136941.ACH46_02185"/>
<dbReference type="Pfam" id="PF00512">
    <property type="entry name" value="HisKA"/>
    <property type="match status" value="1"/>
</dbReference>
<evidence type="ECO:0000256" key="3">
    <source>
        <dbReference type="ARBA" id="ARBA00012438"/>
    </source>
</evidence>
<comment type="subcellular location">
    <subcellularLocation>
        <location evidence="2">Cell membrane</location>
    </subcellularLocation>
</comment>
<keyword evidence="8 11" id="KW-1133">Transmembrane helix</keyword>
<keyword evidence="5" id="KW-0808">Transferase</keyword>
<dbReference type="KEGG" id="goq:ACH46_02185"/>
<evidence type="ECO:0000259" key="13">
    <source>
        <dbReference type="PROSITE" id="PS50885"/>
    </source>
</evidence>
<keyword evidence="4" id="KW-0597">Phosphoprotein</keyword>
<evidence type="ECO:0000256" key="5">
    <source>
        <dbReference type="ARBA" id="ARBA00022679"/>
    </source>
</evidence>
<dbReference type="PATRIC" id="fig|1136941.3.peg.438"/>
<dbReference type="CDD" id="cd00082">
    <property type="entry name" value="HisKA"/>
    <property type="match status" value="1"/>
</dbReference>
<dbReference type="PROSITE" id="PS50109">
    <property type="entry name" value="HIS_KIN"/>
    <property type="match status" value="1"/>
</dbReference>
<dbReference type="InterPro" id="IPR050428">
    <property type="entry name" value="TCS_sensor_his_kinase"/>
</dbReference>
<evidence type="ECO:0000256" key="10">
    <source>
        <dbReference type="ARBA" id="ARBA00023136"/>
    </source>
</evidence>
<reference evidence="14 15" key="2">
    <citation type="journal article" date="2017" name="Int. J. Syst. Evol. Microbiol.">
        <title>Gordonia phthalatica sp. nov., a di-n-butyl phthalate-degrading bacterium isolated from activated sludge.</title>
        <authorList>
            <person name="Jin D."/>
            <person name="Kong X."/>
            <person name="Jia M."/>
            <person name="Yu X."/>
            <person name="Wang X."/>
            <person name="Zhuang X."/>
            <person name="Deng Y."/>
            <person name="Bai Z."/>
        </authorList>
    </citation>
    <scope>NUCLEOTIDE SEQUENCE [LARGE SCALE GENOMIC DNA]</scope>
    <source>
        <strain evidence="14 15">QH-11</strain>
    </source>
</reference>
<dbReference type="Pfam" id="PF02518">
    <property type="entry name" value="HATPase_c"/>
    <property type="match status" value="1"/>
</dbReference>
<dbReference type="InterPro" id="IPR003660">
    <property type="entry name" value="HAMP_dom"/>
</dbReference>
<keyword evidence="6 11" id="KW-0812">Transmembrane</keyword>
<dbReference type="Gene3D" id="1.10.287.130">
    <property type="match status" value="1"/>
</dbReference>
<dbReference type="SMART" id="SM00388">
    <property type="entry name" value="HisKA"/>
    <property type="match status" value="1"/>
</dbReference>
<evidence type="ECO:0000256" key="1">
    <source>
        <dbReference type="ARBA" id="ARBA00000085"/>
    </source>
</evidence>
<dbReference type="AlphaFoldDB" id="A0A0N9N8U4"/>
<dbReference type="Pfam" id="PF00672">
    <property type="entry name" value="HAMP"/>
    <property type="match status" value="1"/>
</dbReference>
<dbReference type="Gene3D" id="3.30.565.10">
    <property type="entry name" value="Histidine kinase-like ATPase, C-terminal domain"/>
    <property type="match status" value="1"/>
</dbReference>
<dbReference type="PRINTS" id="PR00344">
    <property type="entry name" value="BCTRLSENSOR"/>
</dbReference>
<dbReference type="Proteomes" id="UP000063789">
    <property type="component" value="Chromosome"/>
</dbReference>
<evidence type="ECO:0000313" key="14">
    <source>
        <dbReference type="EMBL" id="ALG83533.1"/>
    </source>
</evidence>
<dbReference type="PROSITE" id="PS50885">
    <property type="entry name" value="HAMP"/>
    <property type="match status" value="1"/>
</dbReference>
<dbReference type="FunFam" id="3.30.565.10:FF:000006">
    <property type="entry name" value="Sensor histidine kinase WalK"/>
    <property type="match status" value="1"/>
</dbReference>
<organism evidence="14 15">
    <name type="scientific">Gordonia phthalatica</name>
    <dbReference type="NCBI Taxonomy" id="1136941"/>
    <lineage>
        <taxon>Bacteria</taxon>
        <taxon>Bacillati</taxon>
        <taxon>Actinomycetota</taxon>
        <taxon>Actinomycetes</taxon>
        <taxon>Mycobacteriales</taxon>
        <taxon>Gordoniaceae</taxon>
        <taxon>Gordonia</taxon>
    </lineage>
</organism>
<keyword evidence="9" id="KW-0902">Two-component regulatory system</keyword>
<evidence type="ECO:0000313" key="15">
    <source>
        <dbReference type="Proteomes" id="UP000063789"/>
    </source>
</evidence>
<evidence type="ECO:0000256" key="7">
    <source>
        <dbReference type="ARBA" id="ARBA00022777"/>
    </source>
</evidence>
<gene>
    <name evidence="14" type="ORF">ACH46_02185</name>
</gene>
<proteinExistence type="predicted"/>
<evidence type="ECO:0000256" key="8">
    <source>
        <dbReference type="ARBA" id="ARBA00022989"/>
    </source>
</evidence>
<keyword evidence="7" id="KW-0418">Kinase</keyword>
<dbReference type="InterPro" id="IPR003594">
    <property type="entry name" value="HATPase_dom"/>
</dbReference>
<dbReference type="CDD" id="cd06225">
    <property type="entry name" value="HAMP"/>
    <property type="match status" value="1"/>
</dbReference>
<evidence type="ECO:0000256" key="2">
    <source>
        <dbReference type="ARBA" id="ARBA00004236"/>
    </source>
</evidence>
<evidence type="ECO:0000256" key="9">
    <source>
        <dbReference type="ARBA" id="ARBA00023012"/>
    </source>
</evidence>
<dbReference type="InterPro" id="IPR005467">
    <property type="entry name" value="His_kinase_dom"/>
</dbReference>
<evidence type="ECO:0000256" key="4">
    <source>
        <dbReference type="ARBA" id="ARBA00022553"/>
    </source>
</evidence>
<evidence type="ECO:0000256" key="6">
    <source>
        <dbReference type="ARBA" id="ARBA00022692"/>
    </source>
</evidence>
<dbReference type="SUPFAM" id="SSF47384">
    <property type="entry name" value="Homodimeric domain of signal transducing histidine kinase"/>
    <property type="match status" value="1"/>
</dbReference>
<protein>
    <recommendedName>
        <fullName evidence="3">histidine kinase</fullName>
        <ecNumber evidence="3">2.7.13.3</ecNumber>
    </recommendedName>
</protein>
<dbReference type="SUPFAM" id="SSF55874">
    <property type="entry name" value="ATPase domain of HSP90 chaperone/DNA topoisomerase II/histidine kinase"/>
    <property type="match status" value="1"/>
</dbReference>
<dbReference type="InterPro" id="IPR003661">
    <property type="entry name" value="HisK_dim/P_dom"/>
</dbReference>
<feature type="transmembrane region" description="Helical" evidence="11">
    <location>
        <begin position="147"/>
        <end position="174"/>
    </location>
</feature>
<name>A0A0N9N8U4_9ACTN</name>
<accession>A0A0N9N8U4</accession>
<reference evidence="15" key="1">
    <citation type="submission" date="2015-06" db="EMBL/GenBank/DDBJ databases">
        <title>Complete genome sequence and metabolic analysis of phthalate degradation pathway in Gordonia sp. QH-11.</title>
        <authorList>
            <person name="Jin D."/>
            <person name="Kong X."/>
            <person name="Bai Z."/>
        </authorList>
    </citation>
    <scope>NUCLEOTIDE SEQUENCE [LARGE SCALE GENOMIC DNA]</scope>
    <source>
        <strain evidence="15">QH-11</strain>
    </source>
</reference>
<dbReference type="InterPro" id="IPR036097">
    <property type="entry name" value="HisK_dim/P_sf"/>
</dbReference>
<comment type="catalytic activity">
    <reaction evidence="1">
        <text>ATP + protein L-histidine = ADP + protein N-phospho-L-histidine.</text>
        <dbReference type="EC" id="2.7.13.3"/>
    </reaction>
</comment>
<feature type="domain" description="Histidine kinase" evidence="12">
    <location>
        <begin position="236"/>
        <end position="445"/>
    </location>
</feature>